<dbReference type="Proteomes" id="UP000305887">
    <property type="component" value="Unassembled WGS sequence"/>
</dbReference>
<organism evidence="3 4">
    <name type="scientific">Rubellimicrobium rubrum</name>
    <dbReference type="NCBI Taxonomy" id="2585369"/>
    <lineage>
        <taxon>Bacteria</taxon>
        <taxon>Pseudomonadati</taxon>
        <taxon>Pseudomonadota</taxon>
        <taxon>Alphaproteobacteria</taxon>
        <taxon>Rhodobacterales</taxon>
        <taxon>Roseobacteraceae</taxon>
        <taxon>Rubellimicrobium</taxon>
    </lineage>
</organism>
<dbReference type="AlphaFoldDB" id="A0A5C4N2K9"/>
<proteinExistence type="predicted"/>
<name>A0A5C4N2K9_9RHOB</name>
<comment type="caution">
    <text evidence="3">The sequence shown here is derived from an EMBL/GenBank/DDBJ whole genome shotgun (WGS) entry which is preliminary data.</text>
</comment>
<reference evidence="3 4" key="1">
    <citation type="submission" date="2019-06" db="EMBL/GenBank/DDBJ databases">
        <title>YIM 131921 draft genome.</title>
        <authorList>
            <person name="Jiang L."/>
        </authorList>
    </citation>
    <scope>NUCLEOTIDE SEQUENCE [LARGE SCALE GENOMIC DNA]</scope>
    <source>
        <strain evidence="3 4">YIM 131921</strain>
    </source>
</reference>
<evidence type="ECO:0000313" key="4">
    <source>
        <dbReference type="Proteomes" id="UP000305887"/>
    </source>
</evidence>
<dbReference type="GO" id="GO:0017168">
    <property type="term" value="F:5-oxoprolinase (ATP-hydrolyzing) activity"/>
    <property type="evidence" value="ECO:0007669"/>
    <property type="project" value="TreeGrafter"/>
</dbReference>
<keyword evidence="4" id="KW-1185">Reference proteome</keyword>
<dbReference type="PANTHER" id="PTHR11365">
    <property type="entry name" value="5-OXOPROLINASE RELATED"/>
    <property type="match status" value="1"/>
</dbReference>
<evidence type="ECO:0000259" key="1">
    <source>
        <dbReference type="Pfam" id="PF01968"/>
    </source>
</evidence>
<dbReference type="Pfam" id="PF01968">
    <property type="entry name" value="Hydantoinase_A"/>
    <property type="match status" value="1"/>
</dbReference>
<gene>
    <name evidence="3" type="ORF">FHG66_02855</name>
</gene>
<evidence type="ECO:0000259" key="2">
    <source>
        <dbReference type="Pfam" id="PF05378"/>
    </source>
</evidence>
<feature type="domain" description="Hydantoinase/oxoprolinase N-terminal" evidence="2">
    <location>
        <begin position="5"/>
        <end position="168"/>
    </location>
</feature>
<dbReference type="RefSeq" id="WP_139075173.1">
    <property type="nucleotide sequence ID" value="NZ_VDFU01000002.1"/>
</dbReference>
<dbReference type="Pfam" id="PF05378">
    <property type="entry name" value="Hydant_A_N"/>
    <property type="match status" value="1"/>
</dbReference>
<feature type="domain" description="Hydantoinase A/oxoprolinase" evidence="1">
    <location>
        <begin position="189"/>
        <end position="333"/>
    </location>
</feature>
<dbReference type="InterPro" id="IPR002821">
    <property type="entry name" value="Hydantoinase_A"/>
</dbReference>
<dbReference type="InterPro" id="IPR008040">
    <property type="entry name" value="Hydant_A_N"/>
</dbReference>
<evidence type="ECO:0000313" key="3">
    <source>
        <dbReference type="EMBL" id="TNC52489.1"/>
    </source>
</evidence>
<accession>A0A5C4N2K9</accession>
<sequence>MAVLLGVDTGGTYTDAVLLDEDETRVLAKAKALTSRPDLSIGVGAAIDAVLAQGGVAPSEVAMVSLSTTLATNALVEGQGGRVALIAIGFDEADLGRDGLPEALGGDPVIRIAGGHDHAGGEAAALDLDALDEALRALPEGLTGLAVAARFATRNPSHEARARDRARRLTGLPVTCSHELSSGLGGPRRALTALLNARLVGLIDRLVAACEGHLRAIGVAAPLMVVRGDGALVAAAVAREKPIETILSGPAASVAGAAWLAREPLALVSDIGGTTTDICLLRDGRPTIDPEGARVGPWRTMVEAVAMRTWGLGGDSEVHVLPGLAGELTLGPRRVVPVSLLARDHPELVHRSLDAALAADRPPEDAGRFVLPVWQGGLPLGLDAREMAVASRLTAGPLPLQQAVLARPEGAALRRLVGRGLAMVAAVTPTDAAHVLGLQADFDEKAATKALTLLARQRTGSGDRLAPDAATMARAVLDQVTDQTVLALLETAFAEDGRAWGKPPEVLARHALARAGLDGHQGIVRMQLALGVPVVALGASARTHYPAVGRRLGTLVSIPEHAEVANAVGAVVGRVAMRVEGSVTSPAPGSFVAHLPDGPRQFTEANAALAALGQALDAEATARARAAGAEDVELLRRTDMSEAEVEGQRMFVEARLRVTAQGRARLVQG</sequence>
<dbReference type="GO" id="GO:0006749">
    <property type="term" value="P:glutathione metabolic process"/>
    <property type="evidence" value="ECO:0007669"/>
    <property type="project" value="TreeGrafter"/>
</dbReference>
<protein>
    <submittedName>
        <fullName evidence="3">Hydantoinase/oxoprolinase family protein</fullName>
    </submittedName>
</protein>
<dbReference type="InterPro" id="IPR043129">
    <property type="entry name" value="ATPase_NBD"/>
</dbReference>
<dbReference type="EMBL" id="VDFU01000002">
    <property type="protein sequence ID" value="TNC52489.1"/>
    <property type="molecule type" value="Genomic_DNA"/>
</dbReference>
<dbReference type="SUPFAM" id="SSF53067">
    <property type="entry name" value="Actin-like ATPase domain"/>
    <property type="match status" value="1"/>
</dbReference>
<dbReference type="PANTHER" id="PTHR11365:SF2">
    <property type="entry name" value="5-OXOPROLINASE"/>
    <property type="match status" value="1"/>
</dbReference>
<dbReference type="InterPro" id="IPR045079">
    <property type="entry name" value="Oxoprolinase-like"/>
</dbReference>
<dbReference type="OrthoDB" id="9814788at2"/>
<dbReference type="GO" id="GO:0005829">
    <property type="term" value="C:cytosol"/>
    <property type="evidence" value="ECO:0007669"/>
    <property type="project" value="TreeGrafter"/>
</dbReference>